<proteinExistence type="predicted"/>
<dbReference type="AlphaFoldDB" id="A0A9P6M7F7"/>
<evidence type="ECO:0000256" key="1">
    <source>
        <dbReference type="SAM" id="Coils"/>
    </source>
</evidence>
<evidence type="ECO:0000256" key="2">
    <source>
        <dbReference type="SAM" id="MobiDB-lite"/>
    </source>
</evidence>
<organism evidence="3 4">
    <name type="scientific">Modicella reniformis</name>
    <dbReference type="NCBI Taxonomy" id="1440133"/>
    <lineage>
        <taxon>Eukaryota</taxon>
        <taxon>Fungi</taxon>
        <taxon>Fungi incertae sedis</taxon>
        <taxon>Mucoromycota</taxon>
        <taxon>Mortierellomycotina</taxon>
        <taxon>Mortierellomycetes</taxon>
        <taxon>Mortierellales</taxon>
        <taxon>Mortierellaceae</taxon>
        <taxon>Modicella</taxon>
    </lineage>
</organism>
<accession>A0A9P6M7F7</accession>
<comment type="caution">
    <text evidence="3">The sequence shown here is derived from an EMBL/GenBank/DDBJ whole genome shotgun (WGS) entry which is preliminary data.</text>
</comment>
<gene>
    <name evidence="3" type="ORF">BGZ65_008878</name>
</gene>
<evidence type="ECO:0000313" key="3">
    <source>
        <dbReference type="EMBL" id="KAF9974160.1"/>
    </source>
</evidence>
<name>A0A9P6M7F7_9FUNG</name>
<feature type="compositionally biased region" description="Basic and acidic residues" evidence="2">
    <location>
        <begin position="69"/>
        <end position="78"/>
    </location>
</feature>
<dbReference type="EMBL" id="JAAAHW010004464">
    <property type="protein sequence ID" value="KAF9974160.1"/>
    <property type="molecule type" value="Genomic_DNA"/>
</dbReference>
<feature type="region of interest" description="Disordered" evidence="2">
    <location>
        <begin position="1"/>
        <end position="20"/>
    </location>
</feature>
<evidence type="ECO:0000313" key="4">
    <source>
        <dbReference type="Proteomes" id="UP000749646"/>
    </source>
</evidence>
<protein>
    <submittedName>
        <fullName evidence="3">Uncharacterized protein</fullName>
    </submittedName>
</protein>
<reference evidence="3" key="1">
    <citation type="journal article" date="2020" name="Fungal Divers.">
        <title>Resolving the Mortierellaceae phylogeny through synthesis of multi-gene phylogenetics and phylogenomics.</title>
        <authorList>
            <person name="Vandepol N."/>
            <person name="Liber J."/>
            <person name="Desiro A."/>
            <person name="Na H."/>
            <person name="Kennedy M."/>
            <person name="Barry K."/>
            <person name="Grigoriev I.V."/>
            <person name="Miller A.N."/>
            <person name="O'Donnell K."/>
            <person name="Stajich J.E."/>
            <person name="Bonito G."/>
        </authorList>
    </citation>
    <scope>NUCLEOTIDE SEQUENCE</scope>
    <source>
        <strain evidence="3">MES-2147</strain>
    </source>
</reference>
<sequence length="181" mass="20328">MSTAAENTTTPQLPAIQSLQDKSGKAVDYHEELKTVQERLLEKSTKALIAAREASNAKKAQLESLDESDSNRSKVQSELDELLKVTGEKEYQWSATKEVFHREYAPVGEDYSAPVTEIKAKAEQDIKLLQEQIASLRKQLEDASIKRKRMTIDAKDQRLAEELGQLEVTDDDHKVEPAESS</sequence>
<keyword evidence="4" id="KW-1185">Reference proteome</keyword>
<dbReference type="OrthoDB" id="2396899at2759"/>
<keyword evidence="1" id="KW-0175">Coiled coil</keyword>
<dbReference type="Proteomes" id="UP000749646">
    <property type="component" value="Unassembled WGS sequence"/>
</dbReference>
<feature type="coiled-coil region" evidence="1">
    <location>
        <begin position="119"/>
        <end position="153"/>
    </location>
</feature>
<feature type="region of interest" description="Disordered" evidence="2">
    <location>
        <begin position="56"/>
        <end position="78"/>
    </location>
</feature>